<evidence type="ECO:0000313" key="3">
    <source>
        <dbReference type="Proteomes" id="UP000297391"/>
    </source>
</evidence>
<dbReference type="OrthoDB" id="7018117at2"/>
<accession>A0A4Z0AJL7</accession>
<evidence type="ECO:0000313" key="2">
    <source>
        <dbReference type="EMBL" id="TFY86597.1"/>
    </source>
</evidence>
<proteinExistence type="predicted"/>
<dbReference type="RefSeq" id="WP_135291033.1">
    <property type="nucleotide sequence ID" value="NZ_QUZU01000031.1"/>
</dbReference>
<dbReference type="AlphaFoldDB" id="A0A4Z0AJL7"/>
<dbReference type="EMBL" id="QUZU01000031">
    <property type="protein sequence ID" value="TFY86597.1"/>
    <property type="molecule type" value="Genomic_DNA"/>
</dbReference>
<comment type="caution">
    <text evidence="2">The sequence shown here is derived from an EMBL/GenBank/DDBJ whole genome shotgun (WGS) entry which is preliminary data.</text>
</comment>
<protein>
    <recommendedName>
        <fullName evidence="4">Lipoprotein</fullName>
    </recommendedName>
</protein>
<gene>
    <name evidence="2" type="ORF">DYL59_21830</name>
</gene>
<sequence>MPLQKLASTLALATAALLLTACSEKPSDADIQAALQPQLEGASCVSAPMFKDFPVTLSNSFSSGTSSANAPAFDALVDAGLLAKSDKTYTLTEPGRAAHEPASNGFCYAQGYEIAKVQNTEVNTQQMGPAVEKSWLVTVDIRQKPIAAWAKTPSIEKLARHAENLSETPKTYHVTVGRIKGEQGLKLIDPRFSIMRGVSVSQAY</sequence>
<organism evidence="2 3">
    <name type="scientific">Pseudomonas kairouanensis</name>
    <dbReference type="NCBI Taxonomy" id="2293832"/>
    <lineage>
        <taxon>Bacteria</taxon>
        <taxon>Pseudomonadati</taxon>
        <taxon>Pseudomonadota</taxon>
        <taxon>Gammaproteobacteria</taxon>
        <taxon>Pseudomonadales</taxon>
        <taxon>Pseudomonadaceae</taxon>
        <taxon>Pseudomonas</taxon>
    </lineage>
</organism>
<dbReference type="Proteomes" id="UP000297391">
    <property type="component" value="Unassembled WGS sequence"/>
</dbReference>
<keyword evidence="3" id="KW-1185">Reference proteome</keyword>
<keyword evidence="1" id="KW-0732">Signal</keyword>
<feature type="signal peptide" evidence="1">
    <location>
        <begin position="1"/>
        <end position="21"/>
    </location>
</feature>
<name>A0A4Z0AJL7_9PSED</name>
<feature type="chain" id="PRO_5021274910" description="Lipoprotein" evidence="1">
    <location>
        <begin position="22"/>
        <end position="204"/>
    </location>
</feature>
<evidence type="ECO:0000256" key="1">
    <source>
        <dbReference type="SAM" id="SignalP"/>
    </source>
</evidence>
<evidence type="ECO:0008006" key="4">
    <source>
        <dbReference type="Google" id="ProtNLM"/>
    </source>
</evidence>
<reference evidence="2 3" key="1">
    <citation type="journal article" date="2019" name="Syst. Appl. Microbiol.">
        <title>New species of pathogenic Pseudomonas isolated from citrus in Tunisia: Proposal of Pseudomonas kairouanensis sp. nov. and Pseudomonas nabeulensis sp. nov.</title>
        <authorList>
            <person name="Oueslati M."/>
            <person name="Mulet M."/>
            <person name="Gomila M."/>
            <person name="Berge O."/>
            <person name="Hajlaoui M.R."/>
            <person name="Lalucat J."/>
            <person name="Sadfi-Zouaoui N."/>
            <person name="Garcia-Valdes E."/>
        </authorList>
    </citation>
    <scope>NUCLEOTIDE SEQUENCE [LARGE SCALE GENOMIC DNA]</scope>
    <source>
        <strain evidence="2 3">KC12</strain>
    </source>
</reference>
<dbReference type="PROSITE" id="PS51257">
    <property type="entry name" value="PROKAR_LIPOPROTEIN"/>
    <property type="match status" value="1"/>
</dbReference>